<reference evidence="4" key="2">
    <citation type="submission" date="2025-08" db="UniProtKB">
        <authorList>
            <consortium name="RefSeq"/>
        </authorList>
    </citation>
    <scope>IDENTIFICATION</scope>
    <source>
        <tissue evidence="4">Leaf</tissue>
    </source>
</reference>
<sequence>MPKRSRSGKETATPSAEPPTRVWSDEDTKGLKLLGQCKMEPTRFVDRELFEKMGMLSDFDELVKNMGFGTFAEQAWDLHDRLAREFLATVQVDSPGGSDMMAEQCSISFFLLRQHYVISMFDLCDIFGFPRNTLCTMEKLDSRTEIWKLIAAGQYASRSARQSRIRNPVLRITAKFLSNTIYARAETSTLQLPELWMFFHGLRRFLHAPDSPLYQQTHDVNFGFLLSKEFEQVRRSMAHAKNKRVLIGSLVTPIIESMNRVVEMMEGTLDALEVPPKPVLHFPAEPLQDSSTLSEEISVYTEV</sequence>
<keyword evidence="3" id="KW-1185">Reference proteome</keyword>
<protein>
    <submittedName>
        <fullName evidence="4">Uncharacterized protein LOC104789644</fullName>
    </submittedName>
</protein>
<reference evidence="3" key="1">
    <citation type="journal article" date="2014" name="Nat. Commun.">
        <title>The emerging biofuel crop Camelina sativa retains a highly undifferentiated hexaploid genome structure.</title>
        <authorList>
            <person name="Kagale S."/>
            <person name="Koh C."/>
            <person name="Nixon J."/>
            <person name="Bollina V."/>
            <person name="Clarke W.E."/>
            <person name="Tuteja R."/>
            <person name="Spillane C."/>
            <person name="Robinson S.J."/>
            <person name="Links M.G."/>
            <person name="Clarke C."/>
            <person name="Higgins E.E."/>
            <person name="Huebert T."/>
            <person name="Sharpe A.G."/>
            <person name="Parkin I.A."/>
        </authorList>
    </citation>
    <scope>NUCLEOTIDE SEQUENCE [LARGE SCALE GENOMIC DNA]</scope>
    <source>
        <strain evidence="3">cv. DH55</strain>
    </source>
</reference>
<dbReference type="GeneID" id="104789644"/>
<evidence type="ECO:0000313" key="3">
    <source>
        <dbReference type="Proteomes" id="UP000694864"/>
    </source>
</evidence>
<dbReference type="RefSeq" id="XP_019100933.1">
    <property type="nucleotide sequence ID" value="XM_019245388.1"/>
</dbReference>
<evidence type="ECO:0000313" key="4">
    <source>
        <dbReference type="RefSeq" id="XP_019100933.1"/>
    </source>
</evidence>
<proteinExistence type="predicted"/>
<gene>
    <name evidence="4" type="primary">LOC104789644</name>
</gene>
<evidence type="ECO:0000256" key="1">
    <source>
        <dbReference type="SAM" id="MobiDB-lite"/>
    </source>
</evidence>
<dbReference type="InterPro" id="IPR004312">
    <property type="entry name" value="ATHILA_Orf1_C"/>
</dbReference>
<accession>A0ABM1RPJ5</accession>
<evidence type="ECO:0000259" key="2">
    <source>
        <dbReference type="Pfam" id="PF03078"/>
    </source>
</evidence>
<feature type="domain" description="Arabidopsis retrotransposon Orf1 C-terminal" evidence="2">
    <location>
        <begin position="31"/>
        <end position="259"/>
    </location>
</feature>
<dbReference type="Pfam" id="PF03078">
    <property type="entry name" value="ATHILA"/>
    <property type="match status" value="1"/>
</dbReference>
<name>A0ABM1RPJ5_CAMSA</name>
<organism evidence="3 4">
    <name type="scientific">Camelina sativa</name>
    <name type="common">False flax</name>
    <name type="synonym">Myagrum sativum</name>
    <dbReference type="NCBI Taxonomy" id="90675"/>
    <lineage>
        <taxon>Eukaryota</taxon>
        <taxon>Viridiplantae</taxon>
        <taxon>Streptophyta</taxon>
        <taxon>Embryophyta</taxon>
        <taxon>Tracheophyta</taxon>
        <taxon>Spermatophyta</taxon>
        <taxon>Magnoliopsida</taxon>
        <taxon>eudicotyledons</taxon>
        <taxon>Gunneridae</taxon>
        <taxon>Pentapetalae</taxon>
        <taxon>rosids</taxon>
        <taxon>malvids</taxon>
        <taxon>Brassicales</taxon>
        <taxon>Brassicaceae</taxon>
        <taxon>Camelineae</taxon>
        <taxon>Camelina</taxon>
    </lineage>
</organism>
<feature type="region of interest" description="Disordered" evidence="1">
    <location>
        <begin position="1"/>
        <end position="24"/>
    </location>
</feature>
<dbReference type="Proteomes" id="UP000694864">
    <property type="component" value="Chromosome 5"/>
</dbReference>